<evidence type="ECO:0008006" key="6">
    <source>
        <dbReference type="Google" id="ProtNLM"/>
    </source>
</evidence>
<sequence>MLIDTHAHVNFNDFKSDFQQVMARAEKHQVAIINVGSQFSTSKRAVDMTADFKKTYASIGLHPVHLEDFIVEEDDVKFHAKAEEFDHSAFNILAQEKKVIAIGECGLDYYHVDVTRDIYSIKEKQKKALHSQIDLANQNKLPLILHCRGSKDNPKDAYKDILSELKKNLPKKRGVIHCFGSDWEIAKQFLELGFYLGFTGVITFDKTGTTKNIISQMPLDRILAETDCPYLTPEPYRGKRNEPIYVEYVVQKIAEIRQINFDAAADLTVKNAKQLFNLVF</sequence>
<evidence type="ECO:0000256" key="3">
    <source>
        <dbReference type="PIRSR" id="PIRSR005902-1"/>
    </source>
</evidence>
<dbReference type="GO" id="GO:0046872">
    <property type="term" value="F:metal ion binding"/>
    <property type="evidence" value="ECO:0007669"/>
    <property type="project" value="UniProtKB-KW"/>
</dbReference>
<dbReference type="InterPro" id="IPR032466">
    <property type="entry name" value="Metal_Hydrolase"/>
</dbReference>
<organism evidence="4 5">
    <name type="scientific">Candidatus Falkowbacteria bacterium RIFOXYC2_FULL_36_12</name>
    <dbReference type="NCBI Taxonomy" id="1798002"/>
    <lineage>
        <taxon>Bacteria</taxon>
        <taxon>Candidatus Falkowiibacteriota</taxon>
    </lineage>
</organism>
<evidence type="ECO:0000256" key="2">
    <source>
        <dbReference type="ARBA" id="ARBA00022801"/>
    </source>
</evidence>
<accession>A0A1F5SY49</accession>
<feature type="binding site" evidence="3">
    <location>
        <position position="227"/>
    </location>
    <ligand>
        <name>a divalent metal cation</name>
        <dbReference type="ChEBI" id="CHEBI:60240"/>
        <label>1</label>
    </ligand>
</feature>
<dbReference type="PANTHER" id="PTHR46124">
    <property type="entry name" value="D-AMINOACYL-TRNA DEACYLASE"/>
    <property type="match status" value="1"/>
</dbReference>
<keyword evidence="2" id="KW-0378">Hydrolase</keyword>
<evidence type="ECO:0000256" key="1">
    <source>
        <dbReference type="ARBA" id="ARBA00022723"/>
    </source>
</evidence>
<dbReference type="SUPFAM" id="SSF51556">
    <property type="entry name" value="Metallo-dependent hydrolases"/>
    <property type="match status" value="1"/>
</dbReference>
<dbReference type="PROSITE" id="PS01137">
    <property type="entry name" value="TATD_1"/>
    <property type="match status" value="1"/>
</dbReference>
<dbReference type="GO" id="GO:0004536">
    <property type="term" value="F:DNA nuclease activity"/>
    <property type="evidence" value="ECO:0007669"/>
    <property type="project" value="InterPro"/>
</dbReference>
<dbReference type="AlphaFoldDB" id="A0A1F5SY49"/>
<dbReference type="Pfam" id="PF01026">
    <property type="entry name" value="TatD_DNase"/>
    <property type="match status" value="1"/>
</dbReference>
<comment type="caution">
    <text evidence="4">The sequence shown here is derived from an EMBL/GenBank/DDBJ whole genome shotgun (WGS) entry which is preliminary data.</text>
</comment>
<dbReference type="PANTHER" id="PTHR46124:SF2">
    <property type="entry name" value="D-AMINOACYL-TRNA DEACYLASE"/>
    <property type="match status" value="1"/>
</dbReference>
<dbReference type="InterPro" id="IPR015991">
    <property type="entry name" value="TatD/YcfH-like"/>
</dbReference>
<feature type="binding site" evidence="3">
    <location>
        <position position="8"/>
    </location>
    <ligand>
        <name>a divalent metal cation</name>
        <dbReference type="ChEBI" id="CHEBI:60240"/>
        <label>1</label>
    </ligand>
</feature>
<dbReference type="PIRSF" id="PIRSF005902">
    <property type="entry name" value="DNase_TatD"/>
    <property type="match status" value="1"/>
</dbReference>
<dbReference type="EMBL" id="MFGJ01000007">
    <property type="protein sequence ID" value="OGF31645.1"/>
    <property type="molecule type" value="Genomic_DNA"/>
</dbReference>
<keyword evidence="1 3" id="KW-0479">Metal-binding</keyword>
<dbReference type="Proteomes" id="UP000179001">
    <property type="component" value="Unassembled WGS sequence"/>
</dbReference>
<feature type="binding site" evidence="3">
    <location>
        <position position="104"/>
    </location>
    <ligand>
        <name>a divalent metal cation</name>
        <dbReference type="ChEBI" id="CHEBI:60240"/>
        <label>1</label>
    </ligand>
</feature>
<gene>
    <name evidence="4" type="ORF">A2478_04115</name>
</gene>
<name>A0A1F5SY49_9BACT</name>
<dbReference type="NCBIfam" id="TIGR00010">
    <property type="entry name" value="YchF/TatD family DNA exonuclease"/>
    <property type="match status" value="1"/>
</dbReference>
<evidence type="ECO:0000313" key="5">
    <source>
        <dbReference type="Proteomes" id="UP000179001"/>
    </source>
</evidence>
<dbReference type="Gene3D" id="3.20.20.140">
    <property type="entry name" value="Metal-dependent hydrolases"/>
    <property type="match status" value="1"/>
</dbReference>
<dbReference type="InterPro" id="IPR001130">
    <property type="entry name" value="TatD-like"/>
</dbReference>
<feature type="binding site" evidence="3">
    <location>
        <position position="6"/>
    </location>
    <ligand>
        <name>a divalent metal cation</name>
        <dbReference type="ChEBI" id="CHEBI:60240"/>
        <label>1</label>
    </ligand>
</feature>
<dbReference type="FunFam" id="3.20.20.140:FF:000005">
    <property type="entry name" value="TatD family hydrolase"/>
    <property type="match status" value="1"/>
</dbReference>
<evidence type="ECO:0000313" key="4">
    <source>
        <dbReference type="EMBL" id="OGF31645.1"/>
    </source>
</evidence>
<dbReference type="CDD" id="cd01310">
    <property type="entry name" value="TatD_DNAse"/>
    <property type="match status" value="1"/>
</dbReference>
<proteinExistence type="predicted"/>
<feature type="binding site" evidence="3">
    <location>
        <position position="146"/>
    </location>
    <ligand>
        <name>a divalent metal cation</name>
        <dbReference type="ChEBI" id="CHEBI:60240"/>
        <label>2</label>
    </ligand>
</feature>
<dbReference type="InterPro" id="IPR018228">
    <property type="entry name" value="DNase_TatD-rel_CS"/>
</dbReference>
<feature type="binding site" evidence="3">
    <location>
        <position position="177"/>
    </location>
    <ligand>
        <name>a divalent metal cation</name>
        <dbReference type="ChEBI" id="CHEBI:60240"/>
        <label>2</label>
    </ligand>
</feature>
<dbReference type="GO" id="GO:0016788">
    <property type="term" value="F:hydrolase activity, acting on ester bonds"/>
    <property type="evidence" value="ECO:0007669"/>
    <property type="project" value="InterPro"/>
</dbReference>
<dbReference type="STRING" id="1798002.A2478_04115"/>
<protein>
    <recommendedName>
        <fullName evidence="6">Hydrolase TatD</fullName>
    </recommendedName>
</protein>
<reference evidence="4 5" key="1">
    <citation type="journal article" date="2016" name="Nat. Commun.">
        <title>Thousands of microbial genomes shed light on interconnected biogeochemical processes in an aquifer system.</title>
        <authorList>
            <person name="Anantharaman K."/>
            <person name="Brown C.T."/>
            <person name="Hug L.A."/>
            <person name="Sharon I."/>
            <person name="Castelle C.J."/>
            <person name="Probst A.J."/>
            <person name="Thomas B.C."/>
            <person name="Singh A."/>
            <person name="Wilkins M.J."/>
            <person name="Karaoz U."/>
            <person name="Brodie E.L."/>
            <person name="Williams K.H."/>
            <person name="Hubbard S.S."/>
            <person name="Banfield J.F."/>
        </authorList>
    </citation>
    <scope>NUCLEOTIDE SEQUENCE [LARGE SCALE GENOMIC DNA]</scope>
</reference>